<evidence type="ECO:0000256" key="14">
    <source>
        <dbReference type="SAM" id="MobiDB-lite"/>
    </source>
</evidence>
<comment type="catalytic activity">
    <reaction evidence="7 8 13">
        <text>(S)-4-amino-5-oxopentanoate + tRNA(Glu) + NADP(+) = L-glutamyl-tRNA(Glu) + NADPH + H(+)</text>
        <dbReference type="Rhea" id="RHEA:12344"/>
        <dbReference type="Rhea" id="RHEA-COMP:9663"/>
        <dbReference type="Rhea" id="RHEA-COMP:9680"/>
        <dbReference type="ChEBI" id="CHEBI:15378"/>
        <dbReference type="ChEBI" id="CHEBI:57501"/>
        <dbReference type="ChEBI" id="CHEBI:57783"/>
        <dbReference type="ChEBI" id="CHEBI:58349"/>
        <dbReference type="ChEBI" id="CHEBI:78442"/>
        <dbReference type="ChEBI" id="CHEBI:78520"/>
        <dbReference type="EC" id="1.2.1.70"/>
    </reaction>
</comment>
<evidence type="ECO:0000259" key="15">
    <source>
        <dbReference type="Pfam" id="PF00745"/>
    </source>
</evidence>
<feature type="active site" description="Nucleophile" evidence="8 9">
    <location>
        <position position="56"/>
    </location>
</feature>
<dbReference type="GO" id="GO:0008883">
    <property type="term" value="F:glutamyl-tRNA reductase activity"/>
    <property type="evidence" value="ECO:0007669"/>
    <property type="project" value="UniProtKB-UniRule"/>
</dbReference>
<dbReference type="SUPFAM" id="SSF51735">
    <property type="entry name" value="NAD(P)-binding Rossmann-fold domains"/>
    <property type="match status" value="1"/>
</dbReference>
<dbReference type="Pfam" id="PF00745">
    <property type="entry name" value="GlutR_dimer"/>
    <property type="match status" value="1"/>
</dbReference>
<feature type="binding site" evidence="8 10">
    <location>
        <position position="115"/>
    </location>
    <ligand>
        <name>substrate</name>
    </ligand>
</feature>
<evidence type="ECO:0000256" key="11">
    <source>
        <dbReference type="PIRSR" id="PIRSR000445-3"/>
    </source>
</evidence>
<evidence type="ECO:0000313" key="19">
    <source>
        <dbReference type="Proteomes" id="UP000664382"/>
    </source>
</evidence>
<dbReference type="Proteomes" id="UP000664382">
    <property type="component" value="Unassembled WGS sequence"/>
</dbReference>
<dbReference type="Gene3D" id="3.40.50.720">
    <property type="entry name" value="NAD(P)-binding Rossmann-like Domain"/>
    <property type="match status" value="1"/>
</dbReference>
<feature type="domain" description="Quinate/shikimate 5-dehydrogenase/glutamyl-tRNA reductase" evidence="16">
    <location>
        <begin position="178"/>
        <end position="319"/>
    </location>
</feature>
<dbReference type="AlphaFoldDB" id="A0A939MNY5"/>
<accession>A0A939MNY5</accession>
<comment type="miscellaneous">
    <text evidence="8">During catalysis, the active site Cys acts as a nucleophile attacking the alpha-carbonyl group of tRNA-bound glutamate with the formation of a thioester intermediate between enzyme and glutamate, and the concomitant release of tRNA(Glu). The thioester intermediate is finally reduced by direct hydride transfer from NADPH, to form the product GSA.</text>
</comment>
<feature type="site" description="Important for activity" evidence="8 12">
    <location>
        <position position="105"/>
    </location>
</feature>
<organism evidence="18 19">
    <name type="scientific">Leucobacter weissii</name>
    <dbReference type="NCBI Taxonomy" id="1983706"/>
    <lineage>
        <taxon>Bacteria</taxon>
        <taxon>Bacillati</taxon>
        <taxon>Actinomycetota</taxon>
        <taxon>Actinomycetes</taxon>
        <taxon>Micrococcales</taxon>
        <taxon>Microbacteriaceae</taxon>
        <taxon>Leucobacter</taxon>
    </lineage>
</organism>
<evidence type="ECO:0000256" key="7">
    <source>
        <dbReference type="ARBA" id="ARBA00047464"/>
    </source>
</evidence>
<keyword evidence="6 8" id="KW-0627">Porphyrin biosynthesis</keyword>
<dbReference type="NCBIfam" id="TIGR01035">
    <property type="entry name" value="hemA"/>
    <property type="match status" value="1"/>
</dbReference>
<dbReference type="Pfam" id="PF05201">
    <property type="entry name" value="GlutR_N"/>
    <property type="match status" value="1"/>
</dbReference>
<dbReference type="SUPFAM" id="SSF69742">
    <property type="entry name" value="Glutamyl tRNA-reductase catalytic, N-terminal domain"/>
    <property type="match status" value="1"/>
</dbReference>
<dbReference type="InterPro" id="IPR015895">
    <property type="entry name" value="4pyrrol_synth_GluRdtase_N"/>
</dbReference>
<protein>
    <recommendedName>
        <fullName evidence="3 8">Glutamyl-tRNA reductase</fullName>
        <shortName evidence="8">GluTR</shortName>
        <ecNumber evidence="3 8">1.2.1.70</ecNumber>
    </recommendedName>
</protein>
<dbReference type="EC" id="1.2.1.70" evidence="3 8"/>
<dbReference type="GO" id="GO:0050661">
    <property type="term" value="F:NADP binding"/>
    <property type="evidence" value="ECO:0007669"/>
    <property type="project" value="InterPro"/>
</dbReference>
<keyword evidence="4 8" id="KW-0521">NADP</keyword>
<evidence type="ECO:0000256" key="10">
    <source>
        <dbReference type="PIRSR" id="PIRSR000445-2"/>
    </source>
</evidence>
<comment type="subunit">
    <text evidence="8">Homodimer.</text>
</comment>
<comment type="caution">
    <text evidence="18">The sequence shown here is derived from an EMBL/GenBank/DDBJ whole genome shotgun (WGS) entry which is preliminary data.</text>
</comment>
<dbReference type="HAMAP" id="MF_00087">
    <property type="entry name" value="Glu_tRNA_reductase"/>
    <property type="match status" value="1"/>
</dbReference>
<dbReference type="PIRSF" id="PIRSF000445">
    <property type="entry name" value="4pyrrol_synth_GluRdtase"/>
    <property type="match status" value="1"/>
</dbReference>
<comment type="domain">
    <text evidence="8">Possesses an unusual extended V-shaped dimeric structure with each monomer consisting of three distinct domains arranged along a curved 'spinal' alpha-helix. The N-terminal catalytic domain specifically recognizes the glutamate moiety of the substrate. The second domain is the NADPH-binding domain, and the third C-terminal domain is responsible for dimerization.</text>
</comment>
<dbReference type="InterPro" id="IPR036453">
    <property type="entry name" value="GluRdtase_dimer_dom_sf"/>
</dbReference>
<evidence type="ECO:0000259" key="16">
    <source>
        <dbReference type="Pfam" id="PF01488"/>
    </source>
</evidence>
<dbReference type="Gene3D" id="3.30.460.30">
    <property type="entry name" value="Glutamyl-tRNA reductase, N-terminal domain"/>
    <property type="match status" value="1"/>
</dbReference>
<evidence type="ECO:0000256" key="1">
    <source>
        <dbReference type="ARBA" id="ARBA00005059"/>
    </source>
</evidence>
<evidence type="ECO:0000256" key="4">
    <source>
        <dbReference type="ARBA" id="ARBA00022857"/>
    </source>
</evidence>
<dbReference type="InterPro" id="IPR006151">
    <property type="entry name" value="Shikm_DH/Glu-tRNA_Rdtase"/>
</dbReference>
<feature type="binding site" evidence="8 10">
    <location>
        <position position="126"/>
    </location>
    <ligand>
        <name>substrate</name>
    </ligand>
</feature>
<sequence>MLLCLSIDHHRIDLGILERIERHADELAAALGSLRAAGSSPGEPAQIRGSVPLITCNRFEVYLQVSSETGIVDAALDEIARITGLSREQLSRAMAVYLGGDVAEHLFSVSSGLESAVVGEGEISGQVRKSLEQARATGRVSSDLERLFQLATRTSREIKNRTELQSKGRSLVRLALRMAESRIGDWGSARVLLIGTGAYAGASLAALRARGAKHIGVFSPSGRAERFADSHVIDPVPASALDTQLGETDLVVACTNTRDPLLTSDQFARTTRPGRPPFCSIAPARSSTPRPRLLIDMGLPRNIDPAAAGVPGVELLDLETVVKHAPIPELSAEAEARKIVSEAAAEFLAGRAENAAVPTLVALRDHVGDILQDELTRLGRGSGADPAVEAALRHFAGRILHQPTVRLRELARAGGADDAARAVELLFGLGSGLGAVDEPDAADTPRDPRILASCGRRESRAASVTHPDGEASSLTSPPD</sequence>
<evidence type="ECO:0000256" key="3">
    <source>
        <dbReference type="ARBA" id="ARBA00012970"/>
    </source>
</evidence>
<comment type="pathway">
    <text evidence="1 8 13">Porphyrin-containing compound metabolism; protoporphyrin-IX biosynthesis; 5-aminolevulinate from L-glutamyl-tRNA(Glu): step 1/2.</text>
</comment>
<comment type="function">
    <text evidence="8">Catalyzes the NADPH-dependent reduction of glutamyl-tRNA(Glu) to glutamate 1-semialdehyde (GSA).</text>
</comment>
<dbReference type="RefSeq" id="WP_208097831.1">
    <property type="nucleotide sequence ID" value="NZ_JAGDYM010000010.1"/>
</dbReference>
<feature type="compositionally biased region" description="Basic and acidic residues" evidence="14">
    <location>
        <begin position="443"/>
        <end position="460"/>
    </location>
</feature>
<evidence type="ECO:0000256" key="8">
    <source>
        <dbReference type="HAMAP-Rule" id="MF_00087"/>
    </source>
</evidence>
<dbReference type="InterPro" id="IPR000343">
    <property type="entry name" value="4pyrrol_synth_GluRdtase"/>
</dbReference>
<keyword evidence="5 8" id="KW-0560">Oxidoreductase</keyword>
<dbReference type="PANTHER" id="PTHR43013:SF1">
    <property type="entry name" value="GLUTAMYL-TRNA REDUCTASE"/>
    <property type="match status" value="1"/>
</dbReference>
<evidence type="ECO:0000256" key="6">
    <source>
        <dbReference type="ARBA" id="ARBA00023244"/>
    </source>
</evidence>
<comment type="similarity">
    <text evidence="2 8 13">Belongs to the glutamyl-tRNA reductase family.</text>
</comment>
<dbReference type="Pfam" id="PF01488">
    <property type="entry name" value="Shikimate_DH"/>
    <property type="match status" value="1"/>
</dbReference>
<keyword evidence="19" id="KW-1185">Reference proteome</keyword>
<evidence type="ECO:0000313" key="18">
    <source>
        <dbReference type="EMBL" id="MBO1902062.1"/>
    </source>
</evidence>
<dbReference type="InterPro" id="IPR036343">
    <property type="entry name" value="GluRdtase_N_sf"/>
</dbReference>
<dbReference type="GO" id="GO:0019353">
    <property type="term" value="P:protoporphyrinogen IX biosynthetic process from glutamate"/>
    <property type="evidence" value="ECO:0007669"/>
    <property type="project" value="TreeGrafter"/>
</dbReference>
<feature type="binding site" evidence="8 10">
    <location>
        <begin position="120"/>
        <end position="122"/>
    </location>
    <ligand>
        <name>substrate</name>
    </ligand>
</feature>
<feature type="region of interest" description="Disordered" evidence="14">
    <location>
        <begin position="436"/>
        <end position="479"/>
    </location>
</feature>
<gene>
    <name evidence="8" type="primary">hemA</name>
    <name evidence="18" type="ORF">J4H92_08900</name>
</gene>
<evidence type="ECO:0000256" key="2">
    <source>
        <dbReference type="ARBA" id="ARBA00005916"/>
    </source>
</evidence>
<dbReference type="InterPro" id="IPR036291">
    <property type="entry name" value="NAD(P)-bd_dom_sf"/>
</dbReference>
<dbReference type="SUPFAM" id="SSF69075">
    <property type="entry name" value="Glutamyl tRNA-reductase dimerization domain"/>
    <property type="match status" value="1"/>
</dbReference>
<feature type="domain" description="Tetrapyrrole biosynthesis glutamyl-tRNA reductase dimerisation" evidence="15">
    <location>
        <begin position="335"/>
        <end position="429"/>
    </location>
</feature>
<feature type="domain" description="Glutamyl-tRNA reductase N-terminal" evidence="17">
    <location>
        <begin position="6"/>
        <end position="162"/>
    </location>
</feature>
<dbReference type="NCBIfam" id="NF000750">
    <property type="entry name" value="PRK00045.3-4"/>
    <property type="match status" value="1"/>
</dbReference>
<name>A0A939MNY5_9MICO</name>
<proteinExistence type="inferred from homology"/>
<dbReference type="PANTHER" id="PTHR43013">
    <property type="entry name" value="GLUTAMYL-TRNA REDUCTASE"/>
    <property type="match status" value="1"/>
</dbReference>
<evidence type="ECO:0000256" key="5">
    <source>
        <dbReference type="ARBA" id="ARBA00023002"/>
    </source>
</evidence>
<evidence type="ECO:0000259" key="17">
    <source>
        <dbReference type="Pfam" id="PF05201"/>
    </source>
</evidence>
<evidence type="ECO:0000256" key="12">
    <source>
        <dbReference type="PIRSR" id="PIRSR000445-4"/>
    </source>
</evidence>
<dbReference type="InterPro" id="IPR015896">
    <property type="entry name" value="4pyrrol_synth_GluRdtase_dimer"/>
</dbReference>
<dbReference type="EMBL" id="JAGDYM010000010">
    <property type="protein sequence ID" value="MBO1902062.1"/>
    <property type="molecule type" value="Genomic_DNA"/>
</dbReference>
<feature type="binding site" evidence="8 11">
    <location>
        <begin position="195"/>
        <end position="200"/>
    </location>
    <ligand>
        <name>NADP(+)</name>
        <dbReference type="ChEBI" id="CHEBI:58349"/>
    </ligand>
</feature>
<reference evidence="18" key="1">
    <citation type="submission" date="2021-03" db="EMBL/GenBank/DDBJ databases">
        <title>Leucobacter chromiisoli sp. nov., isolated from chromium-containing soil of chemical plant.</title>
        <authorList>
            <person name="Xu Z."/>
        </authorList>
    </citation>
    <scope>NUCLEOTIDE SEQUENCE</scope>
    <source>
        <strain evidence="18">S27</strain>
    </source>
</reference>
<evidence type="ECO:0000256" key="13">
    <source>
        <dbReference type="RuleBase" id="RU000584"/>
    </source>
</evidence>
<feature type="binding site" evidence="8 10">
    <location>
        <begin position="55"/>
        <end position="58"/>
    </location>
    <ligand>
        <name>substrate</name>
    </ligand>
</feature>
<evidence type="ECO:0000256" key="9">
    <source>
        <dbReference type="PIRSR" id="PIRSR000445-1"/>
    </source>
</evidence>